<proteinExistence type="predicted"/>
<sequence>MSNELEQLLSSCKIAMEKEECCSRELQLLPKTFSSSLPQWTCTDTTTPVKKSIPSVHPSLDLNLSVGATLNSFNHATKEVVLSKNIQALRWHAAEQIRQATLEKAYVERVKELTRREVEMAQEEFARARLVWERTREEVQNVERMKEMATQRVSSTSTEITCRTCRRRFMS</sequence>
<protein>
    <submittedName>
        <fullName evidence="1">C2H2-like zinc fingerprotein</fullName>
    </submittedName>
</protein>
<comment type="caution">
    <text evidence="1">The sequence shown here is derived from an EMBL/GenBank/DDBJ whole genome shotgun (WGS) entry which is preliminary data.</text>
</comment>
<dbReference type="GO" id="GO:0005634">
    <property type="term" value="C:nucleus"/>
    <property type="evidence" value="ECO:0000318"/>
    <property type="project" value="GO_Central"/>
</dbReference>
<dbReference type="OrthoDB" id="1900138at2759"/>
<dbReference type="AlphaFoldDB" id="A0A0K9Q4L1"/>
<evidence type="ECO:0000313" key="1">
    <source>
        <dbReference type="EMBL" id="KMZ76211.1"/>
    </source>
</evidence>
<evidence type="ECO:0000313" key="2">
    <source>
        <dbReference type="Proteomes" id="UP000036987"/>
    </source>
</evidence>
<keyword evidence="2" id="KW-1185">Reference proteome</keyword>
<dbReference type="PANTHER" id="PTHR34946:SF2">
    <property type="entry name" value="OS04G0386300 PROTEIN"/>
    <property type="match status" value="1"/>
</dbReference>
<dbReference type="Proteomes" id="UP000036987">
    <property type="component" value="Unassembled WGS sequence"/>
</dbReference>
<gene>
    <name evidence="1" type="ORF">ZOSMA_105G00410</name>
</gene>
<reference evidence="2" key="1">
    <citation type="journal article" date="2016" name="Nature">
        <title>The genome of the seagrass Zostera marina reveals angiosperm adaptation to the sea.</title>
        <authorList>
            <person name="Olsen J.L."/>
            <person name="Rouze P."/>
            <person name="Verhelst B."/>
            <person name="Lin Y.-C."/>
            <person name="Bayer T."/>
            <person name="Collen J."/>
            <person name="Dattolo E."/>
            <person name="De Paoli E."/>
            <person name="Dittami S."/>
            <person name="Maumus F."/>
            <person name="Michel G."/>
            <person name="Kersting A."/>
            <person name="Lauritano C."/>
            <person name="Lohaus R."/>
            <person name="Toepel M."/>
            <person name="Tonon T."/>
            <person name="Vanneste K."/>
            <person name="Amirebrahimi M."/>
            <person name="Brakel J."/>
            <person name="Bostroem C."/>
            <person name="Chovatia M."/>
            <person name="Grimwood J."/>
            <person name="Jenkins J.W."/>
            <person name="Jueterbock A."/>
            <person name="Mraz A."/>
            <person name="Stam W.T."/>
            <person name="Tice H."/>
            <person name="Bornberg-Bauer E."/>
            <person name="Green P.J."/>
            <person name="Pearson G.A."/>
            <person name="Procaccini G."/>
            <person name="Duarte C.M."/>
            <person name="Schmutz J."/>
            <person name="Reusch T.B.H."/>
            <person name="Van de Peer Y."/>
        </authorList>
    </citation>
    <scope>NUCLEOTIDE SEQUENCE [LARGE SCALE GENOMIC DNA]</scope>
    <source>
        <strain evidence="2">cv. Finnish</strain>
    </source>
</reference>
<name>A0A0K9Q4L1_ZOSMR</name>
<dbReference type="PANTHER" id="PTHR34946">
    <property type="entry name" value="OS03G0310200 PROTEIN"/>
    <property type="match status" value="1"/>
</dbReference>
<organism evidence="1 2">
    <name type="scientific">Zostera marina</name>
    <name type="common">Eelgrass</name>
    <dbReference type="NCBI Taxonomy" id="29655"/>
    <lineage>
        <taxon>Eukaryota</taxon>
        <taxon>Viridiplantae</taxon>
        <taxon>Streptophyta</taxon>
        <taxon>Embryophyta</taxon>
        <taxon>Tracheophyta</taxon>
        <taxon>Spermatophyta</taxon>
        <taxon>Magnoliopsida</taxon>
        <taxon>Liliopsida</taxon>
        <taxon>Zosteraceae</taxon>
        <taxon>Zostera</taxon>
    </lineage>
</organism>
<dbReference type="EMBL" id="LFYR01000069">
    <property type="protein sequence ID" value="KMZ76211.1"/>
    <property type="molecule type" value="Genomic_DNA"/>
</dbReference>
<dbReference type="GO" id="GO:0009630">
    <property type="term" value="P:gravitropism"/>
    <property type="evidence" value="ECO:0000318"/>
    <property type="project" value="GO_Central"/>
</dbReference>
<accession>A0A0K9Q4L1</accession>